<keyword evidence="7" id="KW-0496">Mitochondrion</keyword>
<dbReference type="OMA" id="FTKIYAQ"/>
<evidence type="ECO:0000256" key="9">
    <source>
        <dbReference type="PROSITE-ProRule" id="PRU00282"/>
    </source>
</evidence>
<comment type="subcellular location">
    <subcellularLocation>
        <location evidence="1">Mitochondrion membrane</location>
        <topology evidence="1">Multi-pass membrane protein</topology>
    </subcellularLocation>
</comment>
<name>A0A168MF88_ABSGL</name>
<dbReference type="InterPro" id="IPR018108">
    <property type="entry name" value="MCP_transmembrane"/>
</dbReference>
<evidence type="ECO:0000313" key="13">
    <source>
        <dbReference type="EMBL" id="SAL98418.1"/>
    </source>
</evidence>
<dbReference type="AlphaFoldDB" id="A0A168MF88"/>
<evidence type="ECO:0000256" key="2">
    <source>
        <dbReference type="ARBA" id="ARBA00006375"/>
    </source>
</evidence>
<accession>A0A168MF88</accession>
<feature type="region of interest" description="Disordered" evidence="11">
    <location>
        <begin position="197"/>
        <end position="286"/>
    </location>
</feature>
<evidence type="ECO:0000256" key="4">
    <source>
        <dbReference type="ARBA" id="ARBA00022692"/>
    </source>
</evidence>
<protein>
    <recommendedName>
        <fullName evidence="15">Mitochondrial carrier protein</fullName>
    </recommendedName>
</protein>
<feature type="transmembrane region" description="Helical" evidence="12">
    <location>
        <begin position="300"/>
        <end position="320"/>
    </location>
</feature>
<dbReference type="STRING" id="4829.A0A168MF88"/>
<keyword evidence="8 9" id="KW-0472">Membrane</keyword>
<evidence type="ECO:0000256" key="6">
    <source>
        <dbReference type="ARBA" id="ARBA00022989"/>
    </source>
</evidence>
<feature type="transmembrane region" description="Helical" evidence="12">
    <location>
        <begin position="122"/>
        <end position="144"/>
    </location>
</feature>
<feature type="transmembrane region" description="Helical" evidence="12">
    <location>
        <begin position="340"/>
        <end position="360"/>
    </location>
</feature>
<dbReference type="Pfam" id="PF00153">
    <property type="entry name" value="Mito_carr"/>
    <property type="match status" value="3"/>
</dbReference>
<evidence type="ECO:0000256" key="8">
    <source>
        <dbReference type="ARBA" id="ARBA00023136"/>
    </source>
</evidence>
<keyword evidence="5" id="KW-0677">Repeat</keyword>
<feature type="compositionally biased region" description="Low complexity" evidence="11">
    <location>
        <begin position="206"/>
        <end position="234"/>
    </location>
</feature>
<dbReference type="Gene3D" id="1.50.40.10">
    <property type="entry name" value="Mitochondrial carrier domain"/>
    <property type="match status" value="2"/>
</dbReference>
<dbReference type="InParanoid" id="A0A168MF88"/>
<dbReference type="SUPFAM" id="SSF103506">
    <property type="entry name" value="Mitochondrial carrier"/>
    <property type="match status" value="1"/>
</dbReference>
<dbReference type="InterPro" id="IPR023395">
    <property type="entry name" value="MCP_dom_sf"/>
</dbReference>
<dbReference type="GO" id="GO:0031966">
    <property type="term" value="C:mitochondrial membrane"/>
    <property type="evidence" value="ECO:0007669"/>
    <property type="project" value="UniProtKB-SubCell"/>
</dbReference>
<feature type="repeat" description="Solcar" evidence="9">
    <location>
        <begin position="337"/>
        <end position="425"/>
    </location>
</feature>
<evidence type="ECO:0008006" key="15">
    <source>
        <dbReference type="Google" id="ProtNLM"/>
    </source>
</evidence>
<keyword evidence="4 9" id="KW-0812">Transmembrane</keyword>
<dbReference type="InterPro" id="IPR050567">
    <property type="entry name" value="Mitochondrial_Carrier"/>
</dbReference>
<dbReference type="GO" id="GO:0022857">
    <property type="term" value="F:transmembrane transporter activity"/>
    <property type="evidence" value="ECO:0007669"/>
    <property type="project" value="TreeGrafter"/>
</dbReference>
<evidence type="ECO:0000256" key="10">
    <source>
        <dbReference type="RuleBase" id="RU000488"/>
    </source>
</evidence>
<keyword evidence="6 12" id="KW-1133">Transmembrane helix</keyword>
<dbReference type="PANTHER" id="PTHR45624">
    <property type="entry name" value="MITOCHONDRIAL BASIC AMINO ACIDS TRANSPORTER-RELATED"/>
    <property type="match status" value="1"/>
</dbReference>
<evidence type="ECO:0000256" key="3">
    <source>
        <dbReference type="ARBA" id="ARBA00022448"/>
    </source>
</evidence>
<dbReference type="PANTHER" id="PTHR45624:SF9">
    <property type="entry name" value="CARRIER PROTEIN, PUTATIVE (AFU_ORTHOLOGUE AFUA_4G06390)-RELATED"/>
    <property type="match status" value="1"/>
</dbReference>
<feature type="transmembrane region" description="Helical" evidence="12">
    <location>
        <begin position="79"/>
        <end position="102"/>
    </location>
</feature>
<organism evidence="13">
    <name type="scientific">Absidia glauca</name>
    <name type="common">Pin mould</name>
    <dbReference type="NCBI Taxonomy" id="4829"/>
    <lineage>
        <taxon>Eukaryota</taxon>
        <taxon>Fungi</taxon>
        <taxon>Fungi incertae sedis</taxon>
        <taxon>Mucoromycota</taxon>
        <taxon>Mucoromycotina</taxon>
        <taxon>Mucoromycetes</taxon>
        <taxon>Mucorales</taxon>
        <taxon>Cunninghamellaceae</taxon>
        <taxon>Absidia</taxon>
    </lineage>
</organism>
<feature type="repeat" description="Solcar" evidence="9">
    <location>
        <begin position="239"/>
        <end position="329"/>
    </location>
</feature>
<evidence type="ECO:0000256" key="1">
    <source>
        <dbReference type="ARBA" id="ARBA00004225"/>
    </source>
</evidence>
<comment type="similarity">
    <text evidence="2 10">Belongs to the mitochondrial carrier (TC 2.A.29) family.</text>
</comment>
<evidence type="ECO:0000256" key="5">
    <source>
        <dbReference type="ARBA" id="ARBA00022737"/>
    </source>
</evidence>
<evidence type="ECO:0000256" key="11">
    <source>
        <dbReference type="SAM" id="MobiDB-lite"/>
    </source>
</evidence>
<keyword evidence="14" id="KW-1185">Reference proteome</keyword>
<sequence length="441" mass="47878">MASTKDEDNCRRVHPLPYQSILEELLWANKTVIAASSAAVVGVLAGYPFDSVKTRLQTQHYDSMSACIRQTYKEEGFRGFFRGILPPLITVSIIKSISFSVYEESKAFCKARYPFMNQDTLGSTMAVSTLGGFTSGAFIAALSCPFELVKIQKQLEFLLQASSVSTGATVVRSISEADMRSNGAGLRSTVSRTVGAGLPVSSMANPPVSAMSLPSSSSSSPSSPATTTTISDTTCHNNNKRLTQPASSSTASSFSSSQSPPPHRRSTHASPPPFNSKNGRSSTSSWASAKEIMNKKGFTALYNGFGLHFLRDSVGTGVYFGGYETTKYLLTKKDKKSGPLVQFLAGGICGILCWLVVFPIDLVKTLKQKEVLSSSPHYRNVRECIANIIQQKGYRGFYSGVSVTLLRAFPIHSLNFLVYEQTLLLVGRWSHHDTCHDHVAL</sequence>
<proteinExistence type="inferred from homology"/>
<feature type="repeat" description="Solcar" evidence="9">
    <location>
        <begin position="29"/>
        <end position="108"/>
    </location>
</feature>
<feature type="compositionally biased region" description="Low complexity" evidence="11">
    <location>
        <begin position="244"/>
        <end position="258"/>
    </location>
</feature>
<reference evidence="13" key="1">
    <citation type="submission" date="2016-04" db="EMBL/GenBank/DDBJ databases">
        <authorList>
            <person name="Evans L.H."/>
            <person name="Alamgir A."/>
            <person name="Owens N."/>
            <person name="Weber N.D."/>
            <person name="Virtaneva K."/>
            <person name="Barbian K."/>
            <person name="Babar A."/>
            <person name="Rosenke K."/>
        </authorList>
    </citation>
    <scope>NUCLEOTIDE SEQUENCE [LARGE SCALE GENOMIC DNA]</scope>
    <source>
        <strain evidence="13">CBS 101.48</strain>
    </source>
</reference>
<gene>
    <name evidence="13" type="primary">ABSGL_03947.1 scaffold 4693</name>
</gene>
<feature type="compositionally biased region" description="Polar residues" evidence="11">
    <location>
        <begin position="275"/>
        <end position="286"/>
    </location>
</feature>
<dbReference type="PROSITE" id="PS50920">
    <property type="entry name" value="SOLCAR"/>
    <property type="match status" value="3"/>
</dbReference>
<dbReference type="EMBL" id="LT552071">
    <property type="protein sequence ID" value="SAL98418.1"/>
    <property type="molecule type" value="Genomic_DNA"/>
</dbReference>
<evidence type="ECO:0000313" key="14">
    <source>
        <dbReference type="Proteomes" id="UP000078561"/>
    </source>
</evidence>
<dbReference type="OrthoDB" id="2382881at2759"/>
<evidence type="ECO:0000256" key="7">
    <source>
        <dbReference type="ARBA" id="ARBA00023128"/>
    </source>
</evidence>
<keyword evidence="3 10" id="KW-0813">Transport</keyword>
<evidence type="ECO:0000256" key="12">
    <source>
        <dbReference type="SAM" id="Phobius"/>
    </source>
</evidence>
<dbReference type="Proteomes" id="UP000078561">
    <property type="component" value="Unassembled WGS sequence"/>
</dbReference>